<reference evidence="4 5" key="1">
    <citation type="submission" date="2016-04" db="EMBL/GenBank/DDBJ databases">
        <title>Complete genome sequence and analysis of deep-sea sediment isolate, Amycolatopsis sp. WP1.</title>
        <authorList>
            <person name="Wang H."/>
            <person name="Chen S."/>
            <person name="Wu Q."/>
        </authorList>
    </citation>
    <scope>NUCLEOTIDE SEQUENCE [LARGE SCALE GENOMIC DNA]</scope>
    <source>
        <strain evidence="4 5">WP1</strain>
    </source>
</reference>
<evidence type="ECO:0000256" key="1">
    <source>
        <dbReference type="SAM" id="MobiDB-lite"/>
    </source>
</evidence>
<dbReference type="RefSeq" id="WP_113695151.1">
    <property type="nucleotide sequence ID" value="NZ_CP015163.1"/>
</dbReference>
<dbReference type="InterPro" id="IPR025326">
    <property type="entry name" value="DUF4232"/>
</dbReference>
<dbReference type="Proteomes" id="UP000250434">
    <property type="component" value="Chromosome"/>
</dbReference>
<feature type="chain" id="PRO_5038642597" description="DUF4232 domain-containing protein" evidence="2">
    <location>
        <begin position="21"/>
        <end position="211"/>
    </location>
</feature>
<evidence type="ECO:0000313" key="4">
    <source>
        <dbReference type="EMBL" id="AXB45921.1"/>
    </source>
</evidence>
<gene>
    <name evidence="4" type="ORF">A4R43_28415</name>
</gene>
<evidence type="ECO:0000313" key="5">
    <source>
        <dbReference type="Proteomes" id="UP000250434"/>
    </source>
</evidence>
<sequence>MKNRNWVTVATFATLGLALAACGEQAPQTASPAASTPTSSASPTSETTTTPPATTTESSASPGGEAPGANGDNLCKVDDLTITLGGGEGAAGTVYRQLEFINSGKRTCTIQGFPGVSYTAGGDEHQVGPAAFREGTKGEPIELAPGQKATADVGFVQVRNYDPGTCQPTPVTGIKVYPPQETAYKIVPFEGTGCASEQIPGNQLTVKTIQR</sequence>
<feature type="region of interest" description="Disordered" evidence="1">
    <location>
        <begin position="26"/>
        <end position="72"/>
    </location>
</feature>
<dbReference type="PROSITE" id="PS51257">
    <property type="entry name" value="PROKAR_LIPOPROTEIN"/>
    <property type="match status" value="1"/>
</dbReference>
<dbReference type="Pfam" id="PF14016">
    <property type="entry name" value="DUF4232"/>
    <property type="match status" value="1"/>
</dbReference>
<keyword evidence="2" id="KW-0732">Signal</keyword>
<evidence type="ECO:0000259" key="3">
    <source>
        <dbReference type="Pfam" id="PF14016"/>
    </source>
</evidence>
<dbReference type="OrthoDB" id="3268346at2"/>
<proteinExistence type="predicted"/>
<dbReference type="KEGG" id="aab:A4R43_28415"/>
<dbReference type="AlphaFoldDB" id="A0A344LCZ7"/>
<keyword evidence="5" id="KW-1185">Reference proteome</keyword>
<feature type="domain" description="DUF4232" evidence="3">
    <location>
        <begin position="75"/>
        <end position="210"/>
    </location>
</feature>
<protein>
    <recommendedName>
        <fullName evidence="3">DUF4232 domain-containing protein</fullName>
    </recommendedName>
</protein>
<name>A0A344LCZ7_9PSEU</name>
<evidence type="ECO:0000256" key="2">
    <source>
        <dbReference type="SAM" id="SignalP"/>
    </source>
</evidence>
<organism evidence="4 5">
    <name type="scientific">Amycolatopsis albispora</name>
    <dbReference type="NCBI Taxonomy" id="1804986"/>
    <lineage>
        <taxon>Bacteria</taxon>
        <taxon>Bacillati</taxon>
        <taxon>Actinomycetota</taxon>
        <taxon>Actinomycetes</taxon>
        <taxon>Pseudonocardiales</taxon>
        <taxon>Pseudonocardiaceae</taxon>
        <taxon>Amycolatopsis</taxon>
    </lineage>
</organism>
<feature type="compositionally biased region" description="Low complexity" evidence="1">
    <location>
        <begin position="26"/>
        <end position="62"/>
    </location>
</feature>
<dbReference type="EMBL" id="CP015163">
    <property type="protein sequence ID" value="AXB45921.1"/>
    <property type="molecule type" value="Genomic_DNA"/>
</dbReference>
<feature type="signal peptide" evidence="2">
    <location>
        <begin position="1"/>
        <end position="20"/>
    </location>
</feature>
<accession>A0A344LCZ7</accession>